<reference evidence="1" key="1">
    <citation type="journal article" date="2002" name="J. Bacteriol.">
        <title>Genome sequence and analysis of the oral bacterium Fusobacterium nucleatum strain ATCC 25586.</title>
        <authorList>
            <person name="Kapatral V."/>
            <person name="Anderson I."/>
            <person name="Ivanova N."/>
            <person name="Reznik G."/>
            <person name="Los T."/>
            <person name="Lykidis A."/>
            <person name="Bhattacharyya A."/>
            <person name="Bartman A."/>
            <person name="Gardner W."/>
            <person name="Grechkin G."/>
            <person name="Zhu L."/>
            <person name="Vasieva O."/>
            <person name="Chu L."/>
            <person name="Kogan Y."/>
            <person name="Chaga O."/>
            <person name="Goltsman E."/>
            <person name="Bernal A."/>
            <person name="Larsen N."/>
            <person name="D'Souza M."/>
            <person name="Walunas T."/>
            <person name="Pusch G."/>
            <person name="Haselkorn R."/>
            <person name="Fonstein M."/>
            <person name="Kyrpides N."/>
            <person name="Overbeek R."/>
        </authorList>
    </citation>
    <scope>NUCLEOTIDE SEQUENCE [LARGE SCALE GENOMIC DNA]</scope>
    <source>
        <strain evidence="1">ATCC 25586</strain>
    </source>
</reference>
<organism evidence="1">
    <name type="scientific">Fusobacterium nucleatum subsp. nucleatum (strain ATCC 25586 / DSM 15643 / BCRC 10681 / CIP 101130 / JCM 8532 / KCTC 2640 / LMG 13131 / VPI 4355)</name>
    <dbReference type="NCBI Taxonomy" id="190304"/>
    <lineage>
        <taxon>Bacteria</taxon>
        <taxon>Fusobacteriati</taxon>
        <taxon>Fusobacteriota</taxon>
        <taxon>Fusobacteriia</taxon>
        <taxon>Fusobacteriales</taxon>
        <taxon>Fusobacteriaceae</taxon>
        <taxon>Fusobacterium</taxon>
    </lineage>
</organism>
<dbReference type="HOGENOM" id="CLU_2769921_0_0_0"/>
<dbReference type="BioCyc" id="FNUC190304:G1FZS-1428-MONOMER"/>
<dbReference type="KEGG" id="fnu:FN0845"/>
<evidence type="ECO:0000313" key="3">
    <source>
        <dbReference type="Proteomes" id="UP000241660"/>
    </source>
</evidence>
<proteinExistence type="predicted"/>
<sequence>MYGKFLLNFSEIDSLLNSIETVKFRNQIVHNGIEEKYEKEELHQIFIDFINIEEKIISELGGLNLFASI</sequence>
<dbReference type="EnsemblBacteria" id="AAL95041">
    <property type="protein sequence ID" value="AAL95041"/>
    <property type="gene ID" value="FN0845"/>
</dbReference>
<dbReference type="PATRIC" id="fig|190304.8.peg.1406"/>
<accession>Q8RF72</accession>
<dbReference type="STRING" id="190304.FN0845"/>
<evidence type="ECO:0000313" key="1">
    <source>
        <dbReference type="EMBL" id="AAL95041.1"/>
    </source>
</evidence>
<dbReference type="EMBL" id="AE009951">
    <property type="protein sequence ID" value="AAL95041.1"/>
    <property type="molecule type" value="Genomic_DNA"/>
</dbReference>
<evidence type="ECO:0000313" key="2">
    <source>
        <dbReference type="EMBL" id="AVQ15220.1"/>
    </source>
</evidence>
<dbReference type="InParanoid" id="Q8RF72"/>
<gene>
    <name evidence="1" type="ordered locus">FN0845</name>
    <name evidence="2" type="ORF">C7Y58_07245</name>
</gene>
<reference evidence="2" key="3">
    <citation type="submission" date="2018-03" db="EMBL/GenBank/DDBJ databases">
        <title>Complete Fusobacterium genomes using hybrid Minion sequencing.</title>
        <authorList>
            <person name="Slade D.J."/>
            <person name="Lahmers K."/>
        </authorList>
    </citation>
    <scope>NUCLEOTIDE SEQUENCE</scope>
    <source>
        <strain evidence="2">ATCC 25586</strain>
    </source>
</reference>
<dbReference type="RefSeq" id="WP_011016696.1">
    <property type="nucleotide sequence ID" value="NZ_CP028101.1"/>
</dbReference>
<dbReference type="EMBL" id="CP028101">
    <property type="protein sequence ID" value="AVQ15220.1"/>
    <property type="molecule type" value="Genomic_DNA"/>
</dbReference>
<dbReference type="GeneID" id="79783830"/>
<reference evidence="3" key="2">
    <citation type="journal article" date="2018" name="MSphere">
        <title>Fusobacterium Genomics Using MinION and Illumina Sequencing Enables Genome Completion and Correction.</title>
        <authorList>
            <person name="Todd S.M."/>
            <person name="Settlage R.E."/>
            <person name="Lahmers K.K."/>
            <person name="Slade D.J."/>
        </authorList>
    </citation>
    <scope>NUCLEOTIDE SEQUENCE [LARGE SCALE GENOMIC DNA]</scope>
    <source>
        <strain evidence="3">ATCC 25586</strain>
    </source>
</reference>
<dbReference type="AlphaFoldDB" id="Q8RF72"/>
<protein>
    <submittedName>
        <fullName evidence="1">Uncharacterized protein</fullName>
    </submittedName>
</protein>
<keyword evidence="3" id="KW-1185">Reference proteome</keyword>
<dbReference type="PaxDb" id="190304-FN0845"/>
<name>Q8RF72_FUSNN</name>
<dbReference type="Proteomes" id="UP000241660">
    <property type="component" value="Chromosome"/>
</dbReference>